<dbReference type="InterPro" id="IPR035906">
    <property type="entry name" value="MetI-like_sf"/>
</dbReference>
<evidence type="ECO:0000259" key="8">
    <source>
        <dbReference type="PROSITE" id="PS50928"/>
    </source>
</evidence>
<dbReference type="Pfam" id="PF00528">
    <property type="entry name" value="BPD_transp_1"/>
    <property type="match status" value="1"/>
</dbReference>
<dbReference type="PROSITE" id="PS50928">
    <property type="entry name" value="ABC_TM1"/>
    <property type="match status" value="1"/>
</dbReference>
<dbReference type="Proteomes" id="UP000295636">
    <property type="component" value="Unassembled WGS sequence"/>
</dbReference>
<feature type="transmembrane region" description="Helical" evidence="7">
    <location>
        <begin position="207"/>
        <end position="229"/>
    </location>
</feature>
<dbReference type="InterPro" id="IPR000515">
    <property type="entry name" value="MetI-like"/>
</dbReference>
<keyword evidence="3" id="KW-1003">Cell membrane</keyword>
<evidence type="ECO:0000256" key="6">
    <source>
        <dbReference type="ARBA" id="ARBA00023136"/>
    </source>
</evidence>
<dbReference type="GO" id="GO:0055085">
    <property type="term" value="P:transmembrane transport"/>
    <property type="evidence" value="ECO:0007669"/>
    <property type="project" value="InterPro"/>
</dbReference>
<keyword evidence="5 7" id="KW-1133">Transmembrane helix</keyword>
<dbReference type="AlphaFoldDB" id="A0A4R5KKK4"/>
<proteinExistence type="inferred from homology"/>
<evidence type="ECO:0000256" key="5">
    <source>
        <dbReference type="ARBA" id="ARBA00022989"/>
    </source>
</evidence>
<evidence type="ECO:0000256" key="2">
    <source>
        <dbReference type="ARBA" id="ARBA00022448"/>
    </source>
</evidence>
<feature type="transmembrane region" description="Helical" evidence="7">
    <location>
        <begin position="20"/>
        <end position="46"/>
    </location>
</feature>
<evidence type="ECO:0000313" key="9">
    <source>
        <dbReference type="EMBL" id="TDF95385.1"/>
    </source>
</evidence>
<dbReference type="Gene3D" id="1.10.3720.10">
    <property type="entry name" value="MetI-like"/>
    <property type="match status" value="1"/>
</dbReference>
<feature type="transmembrane region" description="Helical" evidence="7">
    <location>
        <begin position="116"/>
        <end position="136"/>
    </location>
</feature>
<name>A0A4R5KKK4_9BACL</name>
<sequence>MNSTALEKTKRIKKQSLIGLLYVAPWLIGFLVFQLYPFILSFVYSFTDFSILKPMKFVGFDNYIYMFTEDQKFLQSLKVTFLYVLMSVPSKLIFALIIAMLLNMKLKLISVFRTTYYLPSILGGSIAISILWGFLFNSTGLVNLFLSKLHIHAINWLGDPGIALFTISLLAVWQFGSSMVLFLAGLKQIPNELYEAATVDGASKVRVFFQITLPLITPIVFFNLIMQMIHAFQEFTPAYVITHGGPLESTYLYGLMLYENAFKFTKMGYASSQSWILFIIILIFTVGIFKSSKYWTFYEDGEDSK</sequence>
<dbReference type="InterPro" id="IPR051393">
    <property type="entry name" value="ABC_transporter_permease"/>
</dbReference>
<comment type="subcellular location">
    <subcellularLocation>
        <location evidence="1 7">Cell membrane</location>
        <topology evidence="1 7">Multi-pass membrane protein</topology>
    </subcellularLocation>
</comment>
<evidence type="ECO:0000256" key="4">
    <source>
        <dbReference type="ARBA" id="ARBA00022692"/>
    </source>
</evidence>
<accession>A0A4R5KKK4</accession>
<dbReference type="EMBL" id="SMRT01000010">
    <property type="protein sequence ID" value="TDF95385.1"/>
    <property type="molecule type" value="Genomic_DNA"/>
</dbReference>
<dbReference type="SUPFAM" id="SSF160964">
    <property type="entry name" value="MalF N-terminal region-like"/>
    <property type="match status" value="1"/>
</dbReference>
<keyword evidence="2 7" id="KW-0813">Transport</keyword>
<reference evidence="9 10" key="1">
    <citation type="submission" date="2019-03" db="EMBL/GenBank/DDBJ databases">
        <title>This is whole genome sequence of Paenibacillus sp MS74 strain.</title>
        <authorList>
            <person name="Trinh H.N."/>
        </authorList>
    </citation>
    <scope>NUCLEOTIDE SEQUENCE [LARGE SCALE GENOMIC DNA]</scope>
    <source>
        <strain evidence="9 10">MS74</strain>
    </source>
</reference>
<keyword evidence="4 7" id="KW-0812">Transmembrane</keyword>
<dbReference type="CDD" id="cd06261">
    <property type="entry name" value="TM_PBP2"/>
    <property type="match status" value="1"/>
</dbReference>
<dbReference type="PANTHER" id="PTHR30193">
    <property type="entry name" value="ABC TRANSPORTER PERMEASE PROTEIN"/>
    <property type="match status" value="1"/>
</dbReference>
<evidence type="ECO:0000256" key="1">
    <source>
        <dbReference type="ARBA" id="ARBA00004651"/>
    </source>
</evidence>
<dbReference type="SUPFAM" id="SSF161098">
    <property type="entry name" value="MetI-like"/>
    <property type="match status" value="1"/>
</dbReference>
<evidence type="ECO:0000256" key="3">
    <source>
        <dbReference type="ARBA" id="ARBA00022475"/>
    </source>
</evidence>
<feature type="transmembrane region" description="Helical" evidence="7">
    <location>
        <begin position="162"/>
        <end position="186"/>
    </location>
</feature>
<organism evidence="9 10">
    <name type="scientific">Paenibacillus piri</name>
    <dbReference type="NCBI Taxonomy" id="2547395"/>
    <lineage>
        <taxon>Bacteria</taxon>
        <taxon>Bacillati</taxon>
        <taxon>Bacillota</taxon>
        <taxon>Bacilli</taxon>
        <taxon>Bacillales</taxon>
        <taxon>Paenibacillaceae</taxon>
        <taxon>Paenibacillus</taxon>
    </lineage>
</organism>
<evidence type="ECO:0000313" key="10">
    <source>
        <dbReference type="Proteomes" id="UP000295636"/>
    </source>
</evidence>
<dbReference type="GO" id="GO:0005886">
    <property type="term" value="C:plasma membrane"/>
    <property type="evidence" value="ECO:0007669"/>
    <property type="project" value="UniProtKB-SubCell"/>
</dbReference>
<feature type="domain" description="ABC transmembrane type-1" evidence="8">
    <location>
        <begin position="77"/>
        <end position="288"/>
    </location>
</feature>
<feature type="transmembrane region" description="Helical" evidence="7">
    <location>
        <begin position="81"/>
        <end position="104"/>
    </location>
</feature>
<keyword evidence="10" id="KW-1185">Reference proteome</keyword>
<protein>
    <submittedName>
        <fullName evidence="9">Sugar ABC transporter permease</fullName>
    </submittedName>
</protein>
<evidence type="ECO:0000256" key="7">
    <source>
        <dbReference type="RuleBase" id="RU363032"/>
    </source>
</evidence>
<dbReference type="RefSeq" id="WP_133231348.1">
    <property type="nucleotide sequence ID" value="NZ_SMRT01000010.1"/>
</dbReference>
<dbReference type="PANTHER" id="PTHR30193:SF1">
    <property type="entry name" value="ABC TRANSPORTER PERMEASE PROTEIN YESP-RELATED"/>
    <property type="match status" value="1"/>
</dbReference>
<keyword evidence="6 7" id="KW-0472">Membrane</keyword>
<comment type="similarity">
    <text evidence="7">Belongs to the binding-protein-dependent transport system permease family.</text>
</comment>
<dbReference type="OrthoDB" id="9788108at2"/>
<comment type="caution">
    <text evidence="9">The sequence shown here is derived from an EMBL/GenBank/DDBJ whole genome shotgun (WGS) entry which is preliminary data.</text>
</comment>
<feature type="transmembrane region" description="Helical" evidence="7">
    <location>
        <begin position="272"/>
        <end position="289"/>
    </location>
</feature>
<gene>
    <name evidence="9" type="ORF">E1757_19920</name>
</gene>